<dbReference type="SUPFAM" id="SSF55681">
    <property type="entry name" value="Class II aaRS and biotin synthetases"/>
    <property type="match status" value="1"/>
</dbReference>
<organism evidence="4 5">
    <name type="scientific">Desmophyllum pertusum</name>
    <dbReference type="NCBI Taxonomy" id="174260"/>
    <lineage>
        <taxon>Eukaryota</taxon>
        <taxon>Metazoa</taxon>
        <taxon>Cnidaria</taxon>
        <taxon>Anthozoa</taxon>
        <taxon>Hexacorallia</taxon>
        <taxon>Scleractinia</taxon>
        <taxon>Caryophylliina</taxon>
        <taxon>Caryophylliidae</taxon>
        <taxon>Desmophyllum</taxon>
    </lineage>
</organism>
<protein>
    <recommendedName>
        <fullName evidence="3">BPL/LPL catalytic domain-containing protein</fullName>
    </recommendedName>
</protein>
<sequence>MPLLSAGWLSGYAITRILTSSLGSSCTRPVAAKKLACFGSSSSEGKSSKLTGHVTQTMVAASSKPPNVLIYTGTNDTDDKRFSAVKQALTQVLNLHSYVIYRLHEQHVTTQPWIENTALLVLGNNDPVSSKLQQAFVKYLGSGGQILGLRSPFTCQVVKKPWDDQYKPFSASIRVNHPERLLGESQKFTALCEPFYFEGDQTTVVAEEESSKRPVIIQVSEGLGTAVFSLVHLDLFTDDVTIHDQELDAQSLNLLRQSSDTRLSVLSQILQLLGMNCLPREVPELTPIFLLANKQDEEKLFHSLKPSLEEGICTGKDLSLHFVPSRGAIIPKATEKMLPVISVEDNIKAVSFDWEKYQDYLQTKVLGHMVFYTDVITSTQEVFDGNYTFVRNIPDDLGIVVVAGQQMKGQGRGGNVWLSPAGCMMFSLHVTIPFASKLGQRPPYLQHIASLAAVEAIRSQPGYENINIRLKWPNDIYFGQKIKIGGVIVTSSATVGTLSAVIGLGINITNCEPTISVNEIIAQYNKDQKTTLKPLTIEEMLAKTINKVEALIGDFQENGSESFLKKYYNRWLHSNVKVSLSLKDNQTMEQVYNHRAG</sequence>
<dbReference type="Pfam" id="PF03099">
    <property type="entry name" value="BPL_LplA_LipB"/>
    <property type="match status" value="1"/>
</dbReference>
<accession>A0A9W9ZW01</accession>
<dbReference type="Proteomes" id="UP001163046">
    <property type="component" value="Unassembled WGS sequence"/>
</dbReference>
<name>A0A9W9ZW01_9CNID</name>
<dbReference type="Gene3D" id="3.30.930.10">
    <property type="entry name" value="Bira Bifunctional Protein, Domain 2"/>
    <property type="match status" value="1"/>
</dbReference>
<feature type="domain" description="BPL/LPL catalytic" evidence="3">
    <location>
        <begin position="355"/>
        <end position="556"/>
    </location>
</feature>
<reference evidence="4" key="1">
    <citation type="submission" date="2023-01" db="EMBL/GenBank/DDBJ databases">
        <title>Genome assembly of the deep-sea coral Lophelia pertusa.</title>
        <authorList>
            <person name="Herrera S."/>
            <person name="Cordes E."/>
        </authorList>
    </citation>
    <scope>NUCLEOTIDE SEQUENCE</scope>
    <source>
        <strain evidence="4">USNM1676648</strain>
        <tissue evidence="4">Polyp</tissue>
    </source>
</reference>
<dbReference type="PROSITE" id="PS51733">
    <property type="entry name" value="BPL_LPL_CATALYTIC"/>
    <property type="match status" value="1"/>
</dbReference>
<dbReference type="NCBIfam" id="TIGR00121">
    <property type="entry name" value="birA_ligase"/>
    <property type="match status" value="1"/>
</dbReference>
<keyword evidence="2" id="KW-0436">Ligase</keyword>
<dbReference type="CDD" id="cd16442">
    <property type="entry name" value="BPL"/>
    <property type="match status" value="1"/>
</dbReference>
<dbReference type="InterPro" id="IPR004408">
    <property type="entry name" value="Biotin_CoA_COase_ligase"/>
</dbReference>
<keyword evidence="5" id="KW-1185">Reference proteome</keyword>
<dbReference type="GO" id="GO:0004077">
    <property type="term" value="F:biotin--[biotin carboxyl-carrier protein] ligase activity"/>
    <property type="evidence" value="ECO:0007669"/>
    <property type="project" value="InterPro"/>
</dbReference>
<dbReference type="PANTHER" id="PTHR12835">
    <property type="entry name" value="BIOTIN PROTEIN LIGASE"/>
    <property type="match status" value="1"/>
</dbReference>
<comment type="caution">
    <text evidence="4">The sequence shown here is derived from an EMBL/GenBank/DDBJ whole genome shotgun (WGS) entry which is preliminary data.</text>
</comment>
<dbReference type="PANTHER" id="PTHR12835:SF5">
    <property type="entry name" value="BIOTIN--PROTEIN LIGASE"/>
    <property type="match status" value="1"/>
</dbReference>
<evidence type="ECO:0000259" key="3">
    <source>
        <dbReference type="PROSITE" id="PS51733"/>
    </source>
</evidence>
<dbReference type="OrthoDB" id="10250105at2759"/>
<evidence type="ECO:0000256" key="2">
    <source>
        <dbReference type="ARBA" id="ARBA00022598"/>
    </source>
</evidence>
<dbReference type="InterPro" id="IPR019197">
    <property type="entry name" value="Biotin-prot_ligase_N"/>
</dbReference>
<evidence type="ECO:0000313" key="4">
    <source>
        <dbReference type="EMBL" id="KAJ7388742.1"/>
    </source>
</evidence>
<proteinExistence type="inferred from homology"/>
<dbReference type="EMBL" id="MU825452">
    <property type="protein sequence ID" value="KAJ7388742.1"/>
    <property type="molecule type" value="Genomic_DNA"/>
</dbReference>
<evidence type="ECO:0000256" key="1">
    <source>
        <dbReference type="ARBA" id="ARBA00009934"/>
    </source>
</evidence>
<dbReference type="AlphaFoldDB" id="A0A9W9ZW01"/>
<dbReference type="InterPro" id="IPR045864">
    <property type="entry name" value="aa-tRNA-synth_II/BPL/LPL"/>
</dbReference>
<dbReference type="Pfam" id="PF09825">
    <property type="entry name" value="BPL_N"/>
    <property type="match status" value="1"/>
</dbReference>
<comment type="similarity">
    <text evidence="1">Belongs to the biotin--protein ligase family.</text>
</comment>
<gene>
    <name evidence="4" type="ORF">OS493_035852</name>
</gene>
<evidence type="ECO:0000313" key="5">
    <source>
        <dbReference type="Proteomes" id="UP001163046"/>
    </source>
</evidence>
<dbReference type="GO" id="GO:0005737">
    <property type="term" value="C:cytoplasm"/>
    <property type="evidence" value="ECO:0007669"/>
    <property type="project" value="TreeGrafter"/>
</dbReference>
<dbReference type="InterPro" id="IPR004143">
    <property type="entry name" value="BPL_LPL_catalytic"/>
</dbReference>